<keyword evidence="3" id="KW-1185">Reference proteome</keyword>
<evidence type="ECO:0000313" key="2">
    <source>
        <dbReference type="EMBL" id="KAG7355502.1"/>
    </source>
</evidence>
<proteinExistence type="predicted"/>
<accession>A0A9K3L4U0</accession>
<name>A0A9K3L4U0_9STRA</name>
<feature type="chain" id="PRO_5039942548" evidence="1">
    <location>
        <begin position="24"/>
        <end position="469"/>
    </location>
</feature>
<dbReference type="Proteomes" id="UP000693970">
    <property type="component" value="Unassembled WGS sequence"/>
</dbReference>
<feature type="signal peptide" evidence="1">
    <location>
        <begin position="1"/>
        <end position="23"/>
    </location>
</feature>
<gene>
    <name evidence="2" type="ORF">IV203_000188</name>
</gene>
<protein>
    <submittedName>
        <fullName evidence="2">Uncharacterized protein</fullName>
    </submittedName>
</protein>
<keyword evidence="1" id="KW-0732">Signal</keyword>
<reference evidence="2" key="2">
    <citation type="submission" date="2021-04" db="EMBL/GenBank/DDBJ databases">
        <authorList>
            <person name="Podell S."/>
        </authorList>
    </citation>
    <scope>NUCLEOTIDE SEQUENCE</scope>
    <source>
        <strain evidence="2">Hildebrandi</strain>
    </source>
</reference>
<evidence type="ECO:0000256" key="1">
    <source>
        <dbReference type="SAM" id="SignalP"/>
    </source>
</evidence>
<comment type="caution">
    <text evidence="2">The sequence shown here is derived from an EMBL/GenBank/DDBJ whole genome shotgun (WGS) entry which is preliminary data.</text>
</comment>
<evidence type="ECO:0000313" key="3">
    <source>
        <dbReference type="Proteomes" id="UP000693970"/>
    </source>
</evidence>
<reference evidence="2" key="1">
    <citation type="journal article" date="2021" name="Sci. Rep.">
        <title>Diploid genomic architecture of Nitzschia inconspicua, an elite biomass production diatom.</title>
        <authorList>
            <person name="Oliver A."/>
            <person name="Podell S."/>
            <person name="Pinowska A."/>
            <person name="Traller J.C."/>
            <person name="Smith S.R."/>
            <person name="McClure R."/>
            <person name="Beliaev A."/>
            <person name="Bohutskyi P."/>
            <person name="Hill E.A."/>
            <person name="Rabines A."/>
            <person name="Zheng H."/>
            <person name="Allen L.Z."/>
            <person name="Kuo A."/>
            <person name="Grigoriev I.V."/>
            <person name="Allen A.E."/>
            <person name="Hazlebeck D."/>
            <person name="Allen E.E."/>
        </authorList>
    </citation>
    <scope>NUCLEOTIDE SEQUENCE</scope>
    <source>
        <strain evidence="2">Hildebrandi</strain>
    </source>
</reference>
<organism evidence="2 3">
    <name type="scientific">Nitzschia inconspicua</name>
    <dbReference type="NCBI Taxonomy" id="303405"/>
    <lineage>
        <taxon>Eukaryota</taxon>
        <taxon>Sar</taxon>
        <taxon>Stramenopiles</taxon>
        <taxon>Ochrophyta</taxon>
        <taxon>Bacillariophyta</taxon>
        <taxon>Bacillariophyceae</taxon>
        <taxon>Bacillariophycidae</taxon>
        <taxon>Bacillariales</taxon>
        <taxon>Bacillariaceae</taxon>
        <taxon>Nitzschia</taxon>
    </lineage>
</organism>
<dbReference type="AlphaFoldDB" id="A0A9K3L4U0"/>
<dbReference type="EMBL" id="JAGRRH010000015">
    <property type="protein sequence ID" value="KAG7355502.1"/>
    <property type="molecule type" value="Genomic_DNA"/>
</dbReference>
<sequence length="469" mass="53306">MLQTRVDTTRAFLVFLRLSCAYTSTCGPVEVSGTRLHSQSCNINETIDWVESLHSESSIGKVYIFPARTELLSANRKVRSLRASPDEVSSPVESGISEDLFGEILGDHLKKIKAMVHAKTNRFSLDGDPTDLDPNLAVIRWNGLLKISGPTIGLSKWHTTFLMGKTEGDGFDADAGFNVVADLIFQSKKLWHESVVKSTDEAFLSVLGNDGVFANPESKIRLVDPGNLVSILFAHDAAMECLSWDPISVDNAIAALRIFQQHHIGTLEWASEWAMQQHDVLSNLIERYSLGCRLSDRAFRLEASRHTEKRDLFQRNDDESEFDNALEYYEWSSSHVIDIDPRKKGNLKQTIIDHRIKMSFGRAISRDLCEEERTRSATRPAVLLTSYIGEEENNHSVEIHKRFLDMVMVYFHPRSQDDSSSLKCWDLKVYHHLQALNARIRVKVYHHHVEKPFVNFDRMIVFFLTDVGG</sequence>